<comment type="caution">
    <text evidence="1">The sequence shown here is derived from an EMBL/GenBank/DDBJ whole genome shotgun (WGS) entry which is preliminary data.</text>
</comment>
<reference evidence="1" key="1">
    <citation type="journal article" date="2021" name="PeerJ">
        <title>Extensive microbial diversity within the chicken gut microbiome revealed by metagenomics and culture.</title>
        <authorList>
            <person name="Gilroy R."/>
            <person name="Ravi A."/>
            <person name="Getino M."/>
            <person name="Pursley I."/>
            <person name="Horton D.L."/>
            <person name="Alikhan N.F."/>
            <person name="Baker D."/>
            <person name="Gharbi K."/>
            <person name="Hall N."/>
            <person name="Watson M."/>
            <person name="Adriaenssens E.M."/>
            <person name="Foster-Nyarko E."/>
            <person name="Jarju S."/>
            <person name="Secka A."/>
            <person name="Antonio M."/>
            <person name="Oren A."/>
            <person name="Chaudhuri R.R."/>
            <person name="La Ragione R."/>
            <person name="Hildebrand F."/>
            <person name="Pallen M.J."/>
        </authorList>
    </citation>
    <scope>NUCLEOTIDE SEQUENCE</scope>
    <source>
        <strain evidence="1">CHK188-4685</strain>
    </source>
</reference>
<protein>
    <submittedName>
        <fullName evidence="1">Uncharacterized protein</fullName>
    </submittedName>
</protein>
<dbReference type="Proteomes" id="UP000886804">
    <property type="component" value="Unassembled WGS sequence"/>
</dbReference>
<organism evidence="1 2">
    <name type="scientific">Candidatus Enterocloster faecavium</name>
    <dbReference type="NCBI Taxonomy" id="2838560"/>
    <lineage>
        <taxon>Bacteria</taxon>
        <taxon>Bacillati</taxon>
        <taxon>Bacillota</taxon>
        <taxon>Clostridia</taxon>
        <taxon>Lachnospirales</taxon>
        <taxon>Lachnospiraceae</taxon>
        <taxon>Enterocloster</taxon>
    </lineage>
</organism>
<sequence length="58" mass="6851">MTDHDIYEKVEQYVKENLKDDEFKKLSDLQDFLWSIGKMVGKSGPEVLNIYLNEKSKL</sequence>
<gene>
    <name evidence="1" type="ORF">H9716_02210</name>
</gene>
<name>A0A9D2L666_9FIRM</name>
<proteinExistence type="predicted"/>
<dbReference type="EMBL" id="DWYS01000028">
    <property type="protein sequence ID" value="HJB06661.1"/>
    <property type="molecule type" value="Genomic_DNA"/>
</dbReference>
<dbReference type="AlphaFoldDB" id="A0A9D2L666"/>
<accession>A0A9D2L666</accession>
<reference evidence="1" key="2">
    <citation type="submission" date="2021-04" db="EMBL/GenBank/DDBJ databases">
        <authorList>
            <person name="Gilroy R."/>
        </authorList>
    </citation>
    <scope>NUCLEOTIDE SEQUENCE</scope>
    <source>
        <strain evidence="1">CHK188-4685</strain>
    </source>
</reference>
<evidence type="ECO:0000313" key="1">
    <source>
        <dbReference type="EMBL" id="HJB06661.1"/>
    </source>
</evidence>
<evidence type="ECO:0000313" key="2">
    <source>
        <dbReference type="Proteomes" id="UP000886804"/>
    </source>
</evidence>